<dbReference type="Proteomes" id="UP000306509">
    <property type="component" value="Unassembled WGS sequence"/>
</dbReference>
<dbReference type="EMBL" id="QGQD01000057">
    <property type="protein sequence ID" value="TLD00285.1"/>
    <property type="molecule type" value="Genomic_DNA"/>
</dbReference>
<keyword evidence="1" id="KW-0812">Transmembrane</keyword>
<sequence length="60" mass="6572">MKKYLALHETNLWGAVDRHPLFTMIFGQIAVAFLLILTVGGIALAGGTLIWLVYKALGIM</sequence>
<reference evidence="2 3" key="1">
    <citation type="journal article" date="2019" name="Anaerobe">
        <title>Detection of Robinsoniella peoriensis in multiple bone samples of a trauma patient.</title>
        <authorList>
            <person name="Schrottner P."/>
            <person name="Hartwich K."/>
            <person name="Bunk B."/>
            <person name="Schober I."/>
            <person name="Helbig S."/>
            <person name="Rudolph W.W."/>
            <person name="Gunzer F."/>
        </authorList>
    </citation>
    <scope>NUCLEOTIDE SEQUENCE [LARGE SCALE GENOMIC DNA]</scope>
    <source>
        <strain evidence="2 3">DSM 106044</strain>
    </source>
</reference>
<keyword evidence="1" id="KW-1133">Transmembrane helix</keyword>
<proteinExistence type="predicted"/>
<accession>A0A4U8Q5Z8</accession>
<name>A0A4U8Q5Z8_9FIRM</name>
<feature type="transmembrane region" description="Helical" evidence="1">
    <location>
        <begin position="21"/>
        <end position="54"/>
    </location>
</feature>
<keyword evidence="3" id="KW-1185">Reference proteome</keyword>
<protein>
    <submittedName>
        <fullName evidence="2">Uncharacterized protein</fullName>
    </submittedName>
</protein>
<dbReference type="OrthoDB" id="2065003at2"/>
<comment type="caution">
    <text evidence="2">The sequence shown here is derived from an EMBL/GenBank/DDBJ whole genome shotgun (WGS) entry which is preliminary data.</text>
</comment>
<organism evidence="2 3">
    <name type="scientific">Robinsoniella peoriensis</name>
    <dbReference type="NCBI Taxonomy" id="180332"/>
    <lineage>
        <taxon>Bacteria</taxon>
        <taxon>Bacillati</taxon>
        <taxon>Bacillota</taxon>
        <taxon>Clostridia</taxon>
        <taxon>Lachnospirales</taxon>
        <taxon>Lachnospiraceae</taxon>
        <taxon>Robinsoniella</taxon>
    </lineage>
</organism>
<gene>
    <name evidence="2" type="ORF">DSM106044_02953</name>
</gene>
<keyword evidence="1" id="KW-0472">Membrane</keyword>
<evidence type="ECO:0000313" key="2">
    <source>
        <dbReference type="EMBL" id="TLD00285.1"/>
    </source>
</evidence>
<dbReference type="STRING" id="180332.GCA_000797495_03578"/>
<evidence type="ECO:0000256" key="1">
    <source>
        <dbReference type="SAM" id="Phobius"/>
    </source>
</evidence>
<evidence type="ECO:0000313" key="3">
    <source>
        <dbReference type="Proteomes" id="UP000306509"/>
    </source>
</evidence>
<dbReference type="RefSeq" id="WP_044289531.1">
    <property type="nucleotide sequence ID" value="NZ_CABMJZ010000140.1"/>
</dbReference>
<dbReference type="AlphaFoldDB" id="A0A4U8Q5Z8"/>